<dbReference type="RefSeq" id="WP_167297785.1">
    <property type="nucleotide sequence ID" value="NZ_CP170557.1"/>
</dbReference>
<accession>A0A7X5UVV4</accession>
<dbReference type="Proteomes" id="UP000564677">
    <property type="component" value="Unassembled WGS sequence"/>
</dbReference>
<keyword evidence="2" id="KW-1185">Reference proteome</keyword>
<dbReference type="EMBL" id="JAASQV010000001">
    <property type="protein sequence ID" value="NIJ63202.1"/>
    <property type="molecule type" value="Genomic_DNA"/>
</dbReference>
<evidence type="ECO:0000313" key="1">
    <source>
        <dbReference type="EMBL" id="NIJ63202.1"/>
    </source>
</evidence>
<gene>
    <name evidence="1" type="ORF">FHR20_000133</name>
</gene>
<organism evidence="1 2">
    <name type="scientific">Sphingomonas leidyi</name>
    <dbReference type="NCBI Taxonomy" id="68569"/>
    <lineage>
        <taxon>Bacteria</taxon>
        <taxon>Pseudomonadati</taxon>
        <taxon>Pseudomonadota</taxon>
        <taxon>Alphaproteobacteria</taxon>
        <taxon>Sphingomonadales</taxon>
        <taxon>Sphingomonadaceae</taxon>
        <taxon>Sphingomonas</taxon>
    </lineage>
</organism>
<comment type="caution">
    <text evidence="1">The sequence shown here is derived from an EMBL/GenBank/DDBJ whole genome shotgun (WGS) entry which is preliminary data.</text>
</comment>
<name>A0A7X5UVV4_9SPHN</name>
<sequence>MSNLPHIDAITIVAKATIAGEQASDAALRNLADLVSATTTQAEAIQLPPHATQSTLDHLRTAMIAAFDSRRAVVMAHQELGALAQRLGASPESFGDLWPCPRFPTGATEQAPRLRAAA</sequence>
<proteinExistence type="predicted"/>
<evidence type="ECO:0000313" key="2">
    <source>
        <dbReference type="Proteomes" id="UP000564677"/>
    </source>
</evidence>
<reference evidence="1 2" key="1">
    <citation type="submission" date="2020-03" db="EMBL/GenBank/DDBJ databases">
        <title>Genomic Encyclopedia of Type Strains, Phase IV (KMG-IV): sequencing the most valuable type-strain genomes for metagenomic binning, comparative biology and taxonomic classification.</title>
        <authorList>
            <person name="Goeker M."/>
        </authorList>
    </citation>
    <scope>NUCLEOTIDE SEQUENCE [LARGE SCALE GENOMIC DNA]</scope>
    <source>
        <strain evidence="1 2">DSM 4733</strain>
    </source>
</reference>
<dbReference type="AlphaFoldDB" id="A0A7X5UVV4"/>
<protein>
    <submittedName>
        <fullName evidence="1">Uncharacterized protein</fullName>
    </submittedName>
</protein>